<reference evidence="8" key="2">
    <citation type="submission" date="2021-01" db="EMBL/GenBank/DDBJ databases">
        <authorList>
            <person name="Schikora-Tamarit M.A."/>
        </authorList>
    </citation>
    <scope>NUCLEOTIDE SEQUENCE</scope>
    <source>
        <strain evidence="8">CBS6341</strain>
    </source>
</reference>
<evidence type="ECO:0000256" key="1">
    <source>
        <dbReference type="ARBA" id="ARBA00022618"/>
    </source>
</evidence>
<dbReference type="CDD" id="cd20568">
    <property type="entry name" value="CYCLIN_CLBs_yeast_rpt1"/>
    <property type="match status" value="1"/>
</dbReference>
<dbReference type="Pfam" id="PF02984">
    <property type="entry name" value="Cyclin_C"/>
    <property type="match status" value="1"/>
</dbReference>
<accession>A0A9P8PLZ7</accession>
<dbReference type="FunFam" id="1.10.472.10:FF:000001">
    <property type="entry name" value="G2/mitotic-specific cyclin"/>
    <property type="match status" value="1"/>
</dbReference>
<feature type="domain" description="Cyclin-like" evidence="6">
    <location>
        <begin position="339"/>
        <end position="420"/>
    </location>
</feature>
<dbReference type="GO" id="GO:0051301">
    <property type="term" value="P:cell division"/>
    <property type="evidence" value="ECO:0007669"/>
    <property type="project" value="UniProtKB-KW"/>
</dbReference>
<keyword evidence="3" id="KW-0131">Cell cycle</keyword>
<dbReference type="PIRSF" id="PIRSF001771">
    <property type="entry name" value="Cyclin_A_B_D_E"/>
    <property type="match status" value="1"/>
</dbReference>
<dbReference type="Gene3D" id="1.10.472.10">
    <property type="entry name" value="Cyclin-like"/>
    <property type="match status" value="2"/>
</dbReference>
<dbReference type="Pfam" id="PF00134">
    <property type="entry name" value="Cyclin_N"/>
    <property type="match status" value="1"/>
</dbReference>
<dbReference type="InterPro" id="IPR006671">
    <property type="entry name" value="Cyclin_N"/>
</dbReference>
<dbReference type="InterPro" id="IPR039361">
    <property type="entry name" value="Cyclin"/>
</dbReference>
<dbReference type="SMART" id="SM01332">
    <property type="entry name" value="Cyclin_C"/>
    <property type="match status" value="1"/>
</dbReference>
<comment type="similarity">
    <text evidence="4">Belongs to the cyclin family.</text>
</comment>
<keyword evidence="1" id="KW-0132">Cell division</keyword>
<dbReference type="GO" id="GO:0016538">
    <property type="term" value="F:cyclin-dependent protein serine/threonine kinase regulator activity"/>
    <property type="evidence" value="ECO:0007669"/>
    <property type="project" value="InterPro"/>
</dbReference>
<dbReference type="InterPro" id="IPR036915">
    <property type="entry name" value="Cyclin-like_sf"/>
</dbReference>
<evidence type="ECO:0000313" key="9">
    <source>
        <dbReference type="Proteomes" id="UP000769528"/>
    </source>
</evidence>
<dbReference type="GO" id="GO:0044772">
    <property type="term" value="P:mitotic cell cycle phase transition"/>
    <property type="evidence" value="ECO:0007669"/>
    <property type="project" value="InterPro"/>
</dbReference>
<dbReference type="OrthoDB" id="5590282at2759"/>
<feature type="domain" description="Cyclin-like" evidence="6">
    <location>
        <begin position="242"/>
        <end position="326"/>
    </location>
</feature>
<dbReference type="InterPro" id="IPR046965">
    <property type="entry name" value="Cyclin_A/B-like"/>
</dbReference>
<evidence type="ECO:0000256" key="4">
    <source>
        <dbReference type="RuleBase" id="RU000383"/>
    </source>
</evidence>
<organism evidence="8 9">
    <name type="scientific">Wickerhamomyces mucosus</name>
    <dbReference type="NCBI Taxonomy" id="1378264"/>
    <lineage>
        <taxon>Eukaryota</taxon>
        <taxon>Fungi</taxon>
        <taxon>Dikarya</taxon>
        <taxon>Ascomycota</taxon>
        <taxon>Saccharomycotina</taxon>
        <taxon>Saccharomycetes</taxon>
        <taxon>Phaffomycetales</taxon>
        <taxon>Wickerhamomycetaceae</taxon>
        <taxon>Wickerhamomyces</taxon>
    </lineage>
</organism>
<comment type="caution">
    <text evidence="8">The sequence shown here is derived from an EMBL/GenBank/DDBJ whole genome shotgun (WGS) entry which is preliminary data.</text>
</comment>
<gene>
    <name evidence="8" type="ORF">WICMUC_003149</name>
</gene>
<dbReference type="AlphaFoldDB" id="A0A9P8PLZ7"/>
<dbReference type="CDD" id="cd20512">
    <property type="entry name" value="CYCLIN_CLBs_yeast_rpt2"/>
    <property type="match status" value="1"/>
</dbReference>
<dbReference type="InterPro" id="IPR048258">
    <property type="entry name" value="Cyclins_cyclin-box"/>
</dbReference>
<reference evidence="8" key="1">
    <citation type="journal article" date="2021" name="Open Biol.">
        <title>Shared evolutionary footprints suggest mitochondrial oxidative damage underlies multiple complex I losses in fungi.</title>
        <authorList>
            <person name="Schikora-Tamarit M.A."/>
            <person name="Marcet-Houben M."/>
            <person name="Nosek J."/>
            <person name="Gabaldon T."/>
        </authorList>
    </citation>
    <scope>NUCLEOTIDE SEQUENCE</scope>
    <source>
        <strain evidence="8">CBS6341</strain>
    </source>
</reference>
<evidence type="ECO:0000259" key="7">
    <source>
        <dbReference type="SMART" id="SM01332"/>
    </source>
</evidence>
<feature type="region of interest" description="Disordered" evidence="5">
    <location>
        <begin position="136"/>
        <end position="162"/>
    </location>
</feature>
<evidence type="ECO:0000259" key="6">
    <source>
        <dbReference type="SMART" id="SM00385"/>
    </source>
</evidence>
<keyword evidence="2 4" id="KW-0195">Cyclin</keyword>
<keyword evidence="9" id="KW-1185">Reference proteome</keyword>
<feature type="compositionally biased region" description="Basic and acidic residues" evidence="5">
    <location>
        <begin position="99"/>
        <end position="114"/>
    </location>
</feature>
<dbReference type="PANTHER" id="PTHR10177">
    <property type="entry name" value="CYCLINS"/>
    <property type="match status" value="1"/>
</dbReference>
<feature type="domain" description="Cyclin C-terminal" evidence="7">
    <location>
        <begin position="335"/>
        <end position="450"/>
    </location>
</feature>
<evidence type="ECO:0000256" key="3">
    <source>
        <dbReference type="ARBA" id="ARBA00023306"/>
    </source>
</evidence>
<dbReference type="InterPro" id="IPR013763">
    <property type="entry name" value="Cyclin-like_dom"/>
</dbReference>
<evidence type="ECO:0008006" key="10">
    <source>
        <dbReference type="Google" id="ProtNLM"/>
    </source>
</evidence>
<feature type="region of interest" description="Disordered" evidence="5">
    <location>
        <begin position="65"/>
        <end position="115"/>
    </location>
</feature>
<sequence>MERTSYRFRTNENADSLKYKLSKTNIQTSNSTDERIALGEVSTNISRNVNTGIGKPAQRIQVFVEQDENKPPEDNVNPENTDKLLETKIPSSVQSLENGTEKTRRGSSERKPLAEIKQNNIQFEDYREGELAVDADLTENPGNDTGFEEEDEDEDDEDAMPDPMMPIINSDISRELATVNKMFYSEQLDEQDEDTYDISMVADYSPEIFNYLHSLEMRMRPNPNYMKSQSDLKWNMRGILVDWLVQVHSRFNLLPETLFLTINYIDRFLSKRKVSLSRFQLVGAVALFIAAKVEEINCPSVQEIAYMVDHAYTIEDILRAERFMIDVLEFEMGWPGPMSFLRRTSKADDYDFETRTLAKYFLELTIMDYRFIGSPPSWLAAGAHFLSRIVLGRGNWSSRHAYYSGYTTEQLKPLAYAIVEACRNPEEHHKSIFEKYQERRFRRSSSYVQEWLHSNEQ</sequence>
<protein>
    <recommendedName>
        <fullName evidence="10">Cyclin N-terminal domain-containing protein</fullName>
    </recommendedName>
</protein>
<proteinExistence type="inferred from homology"/>
<evidence type="ECO:0000256" key="2">
    <source>
        <dbReference type="ARBA" id="ARBA00023127"/>
    </source>
</evidence>
<dbReference type="Proteomes" id="UP000769528">
    <property type="component" value="Unassembled WGS sequence"/>
</dbReference>
<evidence type="ECO:0000256" key="5">
    <source>
        <dbReference type="SAM" id="MobiDB-lite"/>
    </source>
</evidence>
<dbReference type="PROSITE" id="PS00292">
    <property type="entry name" value="CYCLINS"/>
    <property type="match status" value="1"/>
</dbReference>
<dbReference type="EMBL" id="JAEUBF010000845">
    <property type="protein sequence ID" value="KAH3674603.1"/>
    <property type="molecule type" value="Genomic_DNA"/>
</dbReference>
<dbReference type="InterPro" id="IPR004367">
    <property type="entry name" value="Cyclin_C-dom"/>
</dbReference>
<feature type="compositionally biased region" description="Acidic residues" evidence="5">
    <location>
        <begin position="146"/>
        <end position="160"/>
    </location>
</feature>
<evidence type="ECO:0000313" key="8">
    <source>
        <dbReference type="EMBL" id="KAH3674603.1"/>
    </source>
</evidence>
<feature type="compositionally biased region" description="Polar residues" evidence="5">
    <location>
        <begin position="89"/>
        <end position="98"/>
    </location>
</feature>
<name>A0A9P8PLZ7_9ASCO</name>
<dbReference type="SMART" id="SM00385">
    <property type="entry name" value="CYCLIN"/>
    <property type="match status" value="2"/>
</dbReference>
<dbReference type="SUPFAM" id="SSF47954">
    <property type="entry name" value="Cyclin-like"/>
    <property type="match status" value="2"/>
</dbReference>